<reference evidence="1" key="1">
    <citation type="submission" date="2022-10" db="EMBL/GenBank/DDBJ databases">
        <title>Complete Genome of Trichothecium roseum strain YXFP-22015, a Plant Pathogen Isolated from Citrus.</title>
        <authorList>
            <person name="Wang Y."/>
            <person name="Zhu L."/>
        </authorList>
    </citation>
    <scope>NUCLEOTIDE SEQUENCE</scope>
    <source>
        <strain evidence="1">YXFP-22015</strain>
    </source>
</reference>
<comment type="caution">
    <text evidence="1">The sequence shown here is derived from an EMBL/GenBank/DDBJ whole genome shotgun (WGS) entry which is preliminary data.</text>
</comment>
<proteinExistence type="predicted"/>
<organism evidence="1 2">
    <name type="scientific">Trichothecium roseum</name>
    <dbReference type="NCBI Taxonomy" id="47278"/>
    <lineage>
        <taxon>Eukaryota</taxon>
        <taxon>Fungi</taxon>
        <taxon>Dikarya</taxon>
        <taxon>Ascomycota</taxon>
        <taxon>Pezizomycotina</taxon>
        <taxon>Sordariomycetes</taxon>
        <taxon>Hypocreomycetidae</taxon>
        <taxon>Hypocreales</taxon>
        <taxon>Hypocreales incertae sedis</taxon>
        <taxon>Trichothecium</taxon>
    </lineage>
</organism>
<evidence type="ECO:0000313" key="1">
    <source>
        <dbReference type="EMBL" id="KAI9898679.1"/>
    </source>
</evidence>
<gene>
    <name evidence="1" type="ORF">N3K66_007039</name>
</gene>
<protein>
    <submittedName>
        <fullName evidence="1">Uncharacterized protein</fullName>
    </submittedName>
</protein>
<keyword evidence="2" id="KW-1185">Reference proteome</keyword>
<accession>A0ACC0UX81</accession>
<name>A0ACC0UX81_9HYPO</name>
<evidence type="ECO:0000313" key="2">
    <source>
        <dbReference type="Proteomes" id="UP001163324"/>
    </source>
</evidence>
<dbReference type="Proteomes" id="UP001163324">
    <property type="component" value="Chromosome 6"/>
</dbReference>
<dbReference type="EMBL" id="CM047945">
    <property type="protein sequence ID" value="KAI9898679.1"/>
    <property type="molecule type" value="Genomic_DNA"/>
</dbReference>
<sequence length="855" mass="95217">MANSNAVGEALLPFVLNGRFPEDIDSLPSLSYTDLNPVVQELEKAKTNLKNQIHVINQETSEPVASWEKNAKALQEDIIRSKTLANDIIRQSETPQASGEAIETAEERADFLNREVQYSQQLFGVLKGIRHVTQQLDDVERATNEKRIQDSLQLLEKSRSDLDQLGISKTVRVIKLLHIRIFELGSQVHNVFAHIWKELVQVDIPAGRLTIRGQLDDSQMALSDTFVGLKAFKEVDEHMEQLWHNIEAAVIAPRMDTSKSSLPQIRVDGDTLELVGEADRSVGALIKDLGLTFEFLATKLSAEFLGSLCSFMMDDVISKLLNQWLGPAVPSTLSGISTFERLIEDGRELASLLEDKGYSSIETLKHWVDNAPTIWLEKCRETALDTIRNNLASGIGQPKQVERVEKQMVSLQEGKELATTGAGANADTNDWGEAWGDAWDDDAQEPQLEADATTKKNEDPKRDDDDDGADAWGWDDEETTETEGQQKPAETEPAQDDDDDDSAAAWGWGDEEVPEVKPAPSAAVKTPKTAPQDETRELVMKETYHISSMPEPVLELILTILEDGAKLTRGENEYAHVASTAPGLFNLPTLILALFRAVSPHYYSLDGGGNMFLYNDAMYLAEQLSKISATWKEREDLTPRAKVMLRLDNDVKSLQGFANRSYANEMNVQKTVLRDLIGGAQSPKDHDEWTAAVEAGTSRVRAVAISWEPILARSVWTQAVGSLVDAFAVKLITDVLEMPSISQDDAYAIAKQIASASELDDLFLPSKLSGQEPPADGEPEVARTPQYAPNWLRLRFLSEFLQSNLNDVKFLWLESELSFYFTADEVVDMIQASFERNERTRQLIREIQGNPNPRA</sequence>